<gene>
    <name evidence="3" type="ORF">C1645_304419</name>
</gene>
<dbReference type="GO" id="GO:0005737">
    <property type="term" value="C:cytoplasm"/>
    <property type="evidence" value="ECO:0007669"/>
    <property type="project" value="TreeGrafter"/>
</dbReference>
<dbReference type="SUPFAM" id="SSF54695">
    <property type="entry name" value="POZ domain"/>
    <property type="match status" value="1"/>
</dbReference>
<evidence type="ECO:0000259" key="2">
    <source>
        <dbReference type="PROSITE" id="PS50188"/>
    </source>
</evidence>
<feature type="domain" description="B30.2/SPRY" evidence="2">
    <location>
        <begin position="337"/>
        <end position="514"/>
    </location>
</feature>
<reference evidence="3 4" key="1">
    <citation type="submission" date="2018-06" db="EMBL/GenBank/DDBJ databases">
        <title>Comparative genomics reveals the genomic features of Rhizophagus irregularis, R. cerebriforme, R. diaphanum and Gigaspora rosea, and their symbiotic lifestyle signature.</title>
        <authorList>
            <person name="Morin E."/>
            <person name="San Clemente H."/>
            <person name="Chen E.C.H."/>
            <person name="De La Providencia I."/>
            <person name="Hainaut M."/>
            <person name="Kuo A."/>
            <person name="Kohler A."/>
            <person name="Murat C."/>
            <person name="Tang N."/>
            <person name="Roy S."/>
            <person name="Loubradou J."/>
            <person name="Henrissat B."/>
            <person name="Grigoriev I.V."/>
            <person name="Corradi N."/>
            <person name="Roux C."/>
            <person name="Martin F.M."/>
        </authorList>
    </citation>
    <scope>NUCLEOTIDE SEQUENCE [LARGE SCALE GENOMIC DNA]</scope>
    <source>
        <strain evidence="3 4">DAOM 227022</strain>
    </source>
</reference>
<dbReference type="PANTHER" id="PTHR46306">
    <property type="entry name" value="BTB/POZ DOMAIN-CONTAINING PROTEIN 9"/>
    <property type="match status" value="1"/>
</dbReference>
<dbReference type="Gene3D" id="3.30.710.10">
    <property type="entry name" value="Potassium Channel Kv1.1, Chain A"/>
    <property type="match status" value="1"/>
</dbReference>
<proteinExistence type="predicted"/>
<evidence type="ECO:0000313" key="4">
    <source>
        <dbReference type="Proteomes" id="UP000265703"/>
    </source>
</evidence>
<dbReference type="InterPro" id="IPR003877">
    <property type="entry name" value="SPRY_dom"/>
</dbReference>
<dbReference type="AlphaFoldDB" id="A0A397ST35"/>
<evidence type="ECO:0008006" key="5">
    <source>
        <dbReference type="Google" id="ProtNLM"/>
    </source>
</evidence>
<dbReference type="SUPFAM" id="SSF49899">
    <property type="entry name" value="Concanavalin A-like lectins/glucanases"/>
    <property type="match status" value="1"/>
</dbReference>
<dbReference type="SMART" id="SM00449">
    <property type="entry name" value="SPRY"/>
    <property type="match status" value="1"/>
</dbReference>
<dbReference type="Pfam" id="PF00651">
    <property type="entry name" value="BTB"/>
    <property type="match status" value="1"/>
</dbReference>
<feature type="domain" description="BTB" evidence="1">
    <location>
        <begin position="21"/>
        <end position="88"/>
    </location>
</feature>
<dbReference type="InterPro" id="IPR052407">
    <property type="entry name" value="BTB_POZ_domain_cont_9"/>
</dbReference>
<dbReference type="CDD" id="cd11709">
    <property type="entry name" value="SPRY"/>
    <property type="match status" value="1"/>
</dbReference>
<dbReference type="OrthoDB" id="6359816at2759"/>
<evidence type="ECO:0000313" key="3">
    <source>
        <dbReference type="EMBL" id="RIA87107.1"/>
    </source>
</evidence>
<keyword evidence="4" id="KW-1185">Reference proteome</keyword>
<dbReference type="InterPro" id="IPR011333">
    <property type="entry name" value="SKP1/BTB/POZ_sf"/>
</dbReference>
<dbReference type="InterPro" id="IPR013320">
    <property type="entry name" value="ConA-like_dom_sf"/>
</dbReference>
<dbReference type="SMART" id="SM00225">
    <property type="entry name" value="BTB"/>
    <property type="match status" value="1"/>
</dbReference>
<dbReference type="Pfam" id="PF00622">
    <property type="entry name" value="SPRY"/>
    <property type="match status" value="1"/>
</dbReference>
<dbReference type="InterPro" id="IPR000210">
    <property type="entry name" value="BTB/POZ_dom"/>
</dbReference>
<dbReference type="Proteomes" id="UP000265703">
    <property type="component" value="Unassembled WGS sequence"/>
</dbReference>
<evidence type="ECO:0000259" key="1">
    <source>
        <dbReference type="PROSITE" id="PS50097"/>
    </source>
</evidence>
<dbReference type="InterPro" id="IPR043136">
    <property type="entry name" value="B30.2/SPRY_sf"/>
</dbReference>
<name>A0A397ST35_9GLOM</name>
<dbReference type="PANTHER" id="PTHR46306:SF1">
    <property type="entry name" value="BTB_POZ DOMAIN-CONTAINING PROTEIN 9"/>
    <property type="match status" value="1"/>
</dbReference>
<dbReference type="InterPro" id="IPR001870">
    <property type="entry name" value="B30.2/SPRY"/>
</dbReference>
<accession>A0A397ST35</accession>
<organism evidence="3 4">
    <name type="scientific">Glomus cerebriforme</name>
    <dbReference type="NCBI Taxonomy" id="658196"/>
    <lineage>
        <taxon>Eukaryota</taxon>
        <taxon>Fungi</taxon>
        <taxon>Fungi incertae sedis</taxon>
        <taxon>Mucoromycota</taxon>
        <taxon>Glomeromycotina</taxon>
        <taxon>Glomeromycetes</taxon>
        <taxon>Glomerales</taxon>
        <taxon>Glomeraceae</taxon>
        <taxon>Glomus</taxon>
    </lineage>
</organism>
<comment type="caution">
    <text evidence="3">The sequence shown here is derived from an EMBL/GenBank/DDBJ whole genome shotgun (WGS) entry which is preliminary data.</text>
</comment>
<dbReference type="EMBL" id="QKYT01000326">
    <property type="protein sequence ID" value="RIA87107.1"/>
    <property type="molecule type" value="Genomic_DNA"/>
</dbReference>
<sequence length="514" mass="58126">MAKGYSLATDLRLLINNPNYSDITILCEDGSFYACKAILAARCEVFNGFLYNGMKETFENQIRFPEIKAIAMKIILNYIYTGFCTAEELENDTIIDIYHAADYFQLKNLSDYIIRVIGFFLKPSAESNVPELLSRALVKLSPSEENSLLQILAEYVSSMPLSTIEHNQLSFTALKFLLSYVKGKGKSLAATEYEIFRFVIIHVAHQISNDAVEILENYLPTLDKIDQIPDSDIIVQSTEFHLFRSQLTEILTPLLEFIDIRRIEGKILTDVIEPLDIIIPEKIVDAYRFYARNHLSLPSSFTTGSPVPFKNNLSPVNVNQNSLFPTSEVYPVTTIPNNLHSPIVNPPVIPSNNKLNFIWDESACGSDLVVEKMGSTVRALNTCKSTQNVRGKFLINDKGTYEWDLIIDKGCKKMYVGVCAGKSFDVESFSGYQKNGWVFASSGLYWNDNKFKRGEATYAEGDKITVHLNMTEKTLAFSINDKTYPVYTSWRKLPSKVYPVVSLSYPGQIRIQPH</sequence>
<protein>
    <recommendedName>
        <fullName evidence="5">Concanavalin A-like lectin/glucanase domain-containing protein</fullName>
    </recommendedName>
</protein>
<dbReference type="PROSITE" id="PS50188">
    <property type="entry name" value="B302_SPRY"/>
    <property type="match status" value="1"/>
</dbReference>
<dbReference type="Gene3D" id="2.60.120.920">
    <property type="match status" value="1"/>
</dbReference>
<dbReference type="PROSITE" id="PS50097">
    <property type="entry name" value="BTB"/>
    <property type="match status" value="1"/>
</dbReference>